<dbReference type="Pfam" id="PF03914">
    <property type="entry name" value="CBF"/>
    <property type="match status" value="1"/>
</dbReference>
<dbReference type="InterPro" id="IPR005612">
    <property type="entry name" value="CCAAT-binding_factor"/>
</dbReference>
<feature type="compositionally biased region" description="Basic and acidic residues" evidence="2">
    <location>
        <begin position="563"/>
        <end position="581"/>
    </location>
</feature>
<feature type="region of interest" description="Disordered" evidence="2">
    <location>
        <begin position="785"/>
        <end position="900"/>
    </location>
</feature>
<evidence type="ECO:0000313" key="7">
    <source>
        <dbReference type="WBParaSite" id="BXY_0554400.1"/>
    </source>
</evidence>
<dbReference type="PANTHER" id="PTHR12048:SF0">
    <property type="entry name" value="CCAAT_ENHANCER-BINDING PROTEIN ZETA"/>
    <property type="match status" value="1"/>
</dbReference>
<dbReference type="AlphaFoldDB" id="A0A1I7RXS7"/>
<feature type="region of interest" description="Disordered" evidence="2">
    <location>
        <begin position="528"/>
        <end position="581"/>
    </location>
</feature>
<reference evidence="7" key="1">
    <citation type="submission" date="2016-11" db="UniProtKB">
        <authorList>
            <consortium name="WormBaseParasite"/>
        </authorList>
    </citation>
    <scope>IDENTIFICATION</scope>
</reference>
<name>A0A1I7RXS7_BURXY</name>
<dbReference type="WBParaSite" id="BXY_0554400.1">
    <property type="protein sequence ID" value="BXY_0554400.1"/>
    <property type="gene ID" value="BXY_0554400"/>
</dbReference>
<organism evidence="5 7">
    <name type="scientific">Bursaphelenchus xylophilus</name>
    <name type="common">Pinewood nematode worm</name>
    <name type="synonym">Aphelenchoides xylophilus</name>
    <dbReference type="NCBI Taxonomy" id="6326"/>
    <lineage>
        <taxon>Eukaryota</taxon>
        <taxon>Metazoa</taxon>
        <taxon>Ecdysozoa</taxon>
        <taxon>Nematoda</taxon>
        <taxon>Chromadorea</taxon>
        <taxon>Rhabditida</taxon>
        <taxon>Tylenchina</taxon>
        <taxon>Tylenchomorpha</taxon>
        <taxon>Aphelenchoidea</taxon>
        <taxon>Aphelenchoididae</taxon>
        <taxon>Bursaphelenchus</taxon>
    </lineage>
</organism>
<dbReference type="InterPro" id="IPR040155">
    <property type="entry name" value="CEBPZ/Mak21-like"/>
</dbReference>
<evidence type="ECO:0000313" key="4">
    <source>
        <dbReference type="EMBL" id="CAD5232531.1"/>
    </source>
</evidence>
<evidence type="ECO:0000256" key="2">
    <source>
        <dbReference type="SAM" id="MobiDB-lite"/>
    </source>
</evidence>
<protein>
    <submittedName>
        <fullName evidence="4">(pine wood nematode) hypothetical protein</fullName>
    </submittedName>
    <submittedName>
        <fullName evidence="7">CBF domain-containing protein</fullName>
    </submittedName>
</protein>
<sequence length="956" mass="109062">MGKHKKFDENGKVKTFKSLDTELGSNRKPKIQSSGDAESFSRKVLVKLDVDERWFDHGFNETLDQPMNHMNEVYLNQVKRAEKLLAKEIEAHSKTNKRALTSEDMFLDKIVEQGTMSDKLSAIQLKIVQDPVHSIKHLETLVNFFTKKQTRSLVAVMKSFREIFIKNLLPPDRKLVPLDRRPLDLVEELSGGNVDLANKRLILWQFESELKRLYADVVNGAQALTSSQIEGVAEKAVIIIADLLTERPEQEDVLLNILIEKIGHPKKKVAVTATEQIHKLSEKHGNMRLILIGQLERLIFRKNIPERTQFYAIHTLSIMPLRDGDTEVAVKLLKIYFSMFRILILKKAVNHRMLTNVIRGANKAFPFAKDQAAQLTEQFDDLYKVVHTAKKLATALSALRLLYQAMAFNSGLSDRFYSAFYQRMLTVRSSKADVQFFDLVHKVLKTDPVEERVRAFIKRLLQLALINTPAFAAAVLLLYNALLTEKPQLIQLVRYSDKTIPKSETGLAVKKEEKEDSDEEEQYFDVPLPEKPQVNGLGDAPKNGKFKKKKLNGKIQQNGVNSTEEKVENGKISEEEQKVGEKSKKKTATGWVYRDLITKEAQKHQGNVDYDPFARNPLFAHAEKSVDTELLALSQHYHPSVAVFAQRIMDGLSISYKGNALIDFTLIRFLDRFAFKNPKVKTAEDGKYRGYVPSGIKRMNVTSTEYANMQEREIPQDEKFLHRFATVKLNKAGKKKEDGGEDDGFDDVASVDSEEFEGILERFEPGEKNDVFDIDFGQAFGRELSEKEAKAKRKQQRKNRDALDEIDDSEDDDDQVQGEDDESDEGGDSESDGDHDDDSDAELDDDDENDSDLEQNGDFDDQFSDGEDDSDDDNEFKKKNLKKIKKRGFEEDSEDDADGDAMAKAFDVGQSLSYLQDAEHAVDLLEDISERREAQEKKFRKRKAQKPHFKGKKRKF</sequence>
<feature type="compositionally biased region" description="Acidic residues" evidence="2">
    <location>
        <begin position="804"/>
        <end position="874"/>
    </location>
</feature>
<dbReference type="OrthoDB" id="28947at2759"/>
<evidence type="ECO:0000313" key="6">
    <source>
        <dbReference type="Proteomes" id="UP000659654"/>
    </source>
</evidence>
<feature type="compositionally biased region" description="Basic residues" evidence="2">
    <location>
        <begin position="938"/>
        <end position="956"/>
    </location>
</feature>
<dbReference type="Proteomes" id="UP000582659">
    <property type="component" value="Unassembled WGS sequence"/>
</dbReference>
<dbReference type="InterPro" id="IPR016024">
    <property type="entry name" value="ARM-type_fold"/>
</dbReference>
<reference evidence="4" key="2">
    <citation type="submission" date="2020-09" db="EMBL/GenBank/DDBJ databases">
        <authorList>
            <person name="Kikuchi T."/>
        </authorList>
    </citation>
    <scope>NUCLEOTIDE SEQUENCE</scope>
    <source>
        <strain evidence="4">Ka4C1</strain>
    </source>
</reference>
<keyword evidence="6" id="KW-1185">Reference proteome</keyword>
<evidence type="ECO:0000259" key="3">
    <source>
        <dbReference type="Pfam" id="PF03914"/>
    </source>
</evidence>
<comment type="similarity">
    <text evidence="1">Belongs to the CBF/MAK21 family.</text>
</comment>
<evidence type="ECO:0000256" key="1">
    <source>
        <dbReference type="ARBA" id="ARBA00007797"/>
    </source>
</evidence>
<dbReference type="SUPFAM" id="SSF48371">
    <property type="entry name" value="ARM repeat"/>
    <property type="match status" value="1"/>
</dbReference>
<dbReference type="Proteomes" id="UP000659654">
    <property type="component" value="Unassembled WGS sequence"/>
</dbReference>
<dbReference type="PANTHER" id="PTHR12048">
    <property type="entry name" value="CCAAT-BINDING FACTOR-RELATED"/>
    <property type="match status" value="1"/>
</dbReference>
<accession>A0A1I7RXS7</accession>
<dbReference type="EMBL" id="CAJFDI010000005">
    <property type="protein sequence ID" value="CAD5232531.1"/>
    <property type="molecule type" value="Genomic_DNA"/>
</dbReference>
<dbReference type="GO" id="GO:0005634">
    <property type="term" value="C:nucleus"/>
    <property type="evidence" value="ECO:0007669"/>
    <property type="project" value="TreeGrafter"/>
</dbReference>
<feature type="domain" description="CCAAT-binding factor" evidence="3">
    <location>
        <begin position="396"/>
        <end position="645"/>
    </location>
</feature>
<dbReference type="Proteomes" id="UP000095284">
    <property type="component" value="Unplaced"/>
</dbReference>
<dbReference type="EMBL" id="CAJFCV020000005">
    <property type="protein sequence ID" value="CAG9125134.1"/>
    <property type="molecule type" value="Genomic_DNA"/>
</dbReference>
<gene>
    <name evidence="4" type="ORF">BXYJ_LOCUS12622</name>
</gene>
<dbReference type="SMR" id="A0A1I7RXS7"/>
<evidence type="ECO:0000313" key="5">
    <source>
        <dbReference type="Proteomes" id="UP000095284"/>
    </source>
</evidence>
<dbReference type="eggNOG" id="KOG2038">
    <property type="taxonomic scope" value="Eukaryota"/>
</dbReference>
<proteinExistence type="inferred from homology"/>
<feature type="region of interest" description="Disordered" evidence="2">
    <location>
        <begin position="933"/>
        <end position="956"/>
    </location>
</feature>